<accession>A0A0T9NGF5</accession>
<dbReference type="RefSeq" id="WP_050112420.1">
    <property type="nucleotide sequence ID" value="NZ_CABHXQ010000067.1"/>
</dbReference>
<sequence>MNTVTKVRSNNSLLLQQTAGLVAANLPDGSLLVQYSSQNRVCRQATSCLVMPNIGDTVLIADVGQQFWVIAVLERADPSTVLRLNVAGDLQIETPSGSLILHSTKQVKISSDTLAVQAQNADCNIDEMTYSGKEFSGFISVVRLVGKRYESLWHSIIQTSHTFFRRVRQIEYVRVGQLDLQAEDYARLHARNLIITSKNITKLDSEQIHIG</sequence>
<reference evidence="2" key="1">
    <citation type="submission" date="2015-03" db="EMBL/GenBank/DDBJ databases">
        <authorList>
            <consortium name="Pathogen Informatics"/>
            <person name="Murphy D."/>
        </authorList>
    </citation>
    <scope>NUCLEOTIDE SEQUENCE [LARGE SCALE GENOMIC DNA]</scope>
    <source>
        <strain evidence="2">IP6945</strain>
    </source>
</reference>
<evidence type="ECO:0000313" key="1">
    <source>
        <dbReference type="EMBL" id="CNH06634.1"/>
    </source>
</evidence>
<dbReference type="InterPro" id="IPR021927">
    <property type="entry name" value="DUF3540"/>
</dbReference>
<dbReference type="Pfam" id="PF12059">
    <property type="entry name" value="DUF3540"/>
    <property type="match status" value="1"/>
</dbReference>
<organism evidence="1 2">
    <name type="scientific">Yersinia thracica</name>
    <dbReference type="NCBI Taxonomy" id="2890319"/>
    <lineage>
        <taxon>Bacteria</taxon>
        <taxon>Pseudomonadati</taxon>
        <taxon>Pseudomonadota</taxon>
        <taxon>Gammaproteobacteria</taxon>
        <taxon>Enterobacterales</taxon>
        <taxon>Yersiniaceae</taxon>
        <taxon>Yersinia</taxon>
    </lineage>
</organism>
<gene>
    <name evidence="1" type="ORF">ERS008472_00460</name>
</gene>
<protein>
    <submittedName>
        <fullName evidence="1">Protein of uncharacterized function (DUF3540)</fullName>
    </submittedName>
</protein>
<proteinExistence type="predicted"/>
<keyword evidence="2" id="KW-1185">Reference proteome</keyword>
<dbReference type="EMBL" id="CQAW01000001">
    <property type="protein sequence ID" value="CNH06634.1"/>
    <property type="molecule type" value="Genomic_DNA"/>
</dbReference>
<name>A0A0T9NGF5_9GAMM</name>
<dbReference type="Proteomes" id="UP000041882">
    <property type="component" value="Unassembled WGS sequence"/>
</dbReference>
<dbReference type="AlphaFoldDB" id="A0A0T9NGF5"/>
<evidence type="ECO:0000313" key="2">
    <source>
        <dbReference type="Proteomes" id="UP000041882"/>
    </source>
</evidence>